<name>A0ACB9RY50_9MYRT</name>
<protein>
    <submittedName>
        <fullName evidence="1">Uncharacterized protein</fullName>
    </submittedName>
</protein>
<evidence type="ECO:0000313" key="2">
    <source>
        <dbReference type="Proteomes" id="UP001057402"/>
    </source>
</evidence>
<sequence length="1602" mass="177923">MSDASSKFDLPDDLLSSSANPHAPPSDRPFPFPPKMDDLGGHYEEKMLMGTNDESKDQLTSENSIPLSPQWLYAKPTDSKMDIRVPPSGSVGNSSDHNLKENWRLDGSEEKKDWRKTAGENDNTRRWREEERETSLLGGRRDRRKTDRRTDNVVTRDTAENRTLANADKWHDNNARTPGHEPRRDSKWSSRWGPDDNEKEFRTEKKIDGEKEDGNDHPPPLGGNRVAPEREGESRDKWRPRHRMEVHSSVSTPHRAAPGFGLEKGRAEGSNVGFALGRGRSSAIGRSAGPIGSSAFDMAEDLPRRVGVATPFCYPRAKLLDIYRQKNVQPRFASMPDGMENIPLFTQSDISEPLAFVSPDAEEEAVLGDISRGKITGSGAVYNSFKLGRSTENIAGLEDEYGEGKLGVHPLVNSTENVSGLRGLSNDGACLADDSIFLRDGDHQKNSIDDNAEPEANRKGEPRISSGIRQLNSRSLLFMDRKADHKENAPAFFSSVQSNIVDDGLILESILPEDDFMKSPISTHVVSRDLDGSSSPFAASFPGQNPGGNFHNLSEVESKNWSKSIPLEELSIYYLDPQGEIQGPFLGADIISWFEQGFFGTDLPVRLADAPEGTPFQELGEVMPHLTGNVTNDLGAAIVSSLGEPSATWDSMEVALPGPIHSITHKEVLSEDNRLPSDLESLPYQNVQLRKSEPGSSQLNPPETSFHDFSGQDEEIVFPGRPGSSGHPISKSTGHSYDAGANSINNSSLSSDLTVPGLQIREENKLHPFGLLWSELNEMNAKRAPASSLSSNVGNVAQLGAITDPAQPSDTWPASARRNSLLEHPIYQETMNSQHFSRLEQESTRFDFQEQLLSKQLQQQRQQQNLLSFQSQLNQSTLGQLSAETLMSQQQLNAHNIPQLDHLMALQLQKQRQHELQLQLQHQRQHELQLQLQQQQLLQQQKLMQEHRQAQVQQVLLERILQNRMHDSGLGQSSLDHRANNALDQVLLEQNFLHELKQRSHRPARHIPPAEQIAQASFGRLSHKDAQREIEFLHQQRLLGLNARQFAGLGLQNSDEEVRHAGSVWPTEESDAFLRAHGIQRTNSSGLNPLDYHKQQLSLHDVPLNLYEQNQSMQERHRQEYYESSGLPFERTISLPPDHAGMSIEMLDAIARVHNADMLESSSRMKSGAQAGKFFNELPQKNRPPVFPNQFGIPVDAMDGNWHDHRGQHANDWMGSQFQHMHINAERQKRDLPGTMSSENQSSWMSEGQHDDKSKRLLMELLHQKSGQQNQSAQALDDREGVPIKRLPSPGFYAGSNASSVGPNNSFMVGSYGSSSSETPQFFLGAENAGGLEIKNDLRFKSSSGAFSEGEQLLSGMHDSIYSNPTMVNKPSLTKDYFEGEGRKASSVGGDKFKRPIFEMFESTTEQRALAAADQDPARRSSARHGSIGSAGEDVSFYDEGIRSRHPGQIMKEQVPVILSKSQENIFSRPQEGFSDIARLRNSFSGVPDGIKPDQGGIPTNDTAVSKNDLQFRRTSSYSDAEASEATFMEMLKSSSRKTMGASAQDSQDISGVPLEPPSDSSQAGRSGKKKGKKGKQIDPAHLGFKVASNRIMMGEIHRIDD</sequence>
<comment type="caution">
    <text evidence="1">The sequence shown here is derived from an EMBL/GenBank/DDBJ whole genome shotgun (WGS) entry which is preliminary data.</text>
</comment>
<evidence type="ECO:0000313" key="1">
    <source>
        <dbReference type="EMBL" id="KAI4383630.1"/>
    </source>
</evidence>
<organism evidence="1 2">
    <name type="scientific">Melastoma candidum</name>
    <dbReference type="NCBI Taxonomy" id="119954"/>
    <lineage>
        <taxon>Eukaryota</taxon>
        <taxon>Viridiplantae</taxon>
        <taxon>Streptophyta</taxon>
        <taxon>Embryophyta</taxon>
        <taxon>Tracheophyta</taxon>
        <taxon>Spermatophyta</taxon>
        <taxon>Magnoliopsida</taxon>
        <taxon>eudicotyledons</taxon>
        <taxon>Gunneridae</taxon>
        <taxon>Pentapetalae</taxon>
        <taxon>rosids</taxon>
        <taxon>malvids</taxon>
        <taxon>Myrtales</taxon>
        <taxon>Melastomataceae</taxon>
        <taxon>Melastomatoideae</taxon>
        <taxon>Melastomateae</taxon>
        <taxon>Melastoma</taxon>
    </lineage>
</organism>
<keyword evidence="2" id="KW-1185">Reference proteome</keyword>
<dbReference type="EMBL" id="CM042882">
    <property type="protein sequence ID" value="KAI4383630.1"/>
    <property type="molecule type" value="Genomic_DNA"/>
</dbReference>
<proteinExistence type="predicted"/>
<gene>
    <name evidence="1" type="ORF">MLD38_009442</name>
</gene>
<dbReference type="Proteomes" id="UP001057402">
    <property type="component" value="Chromosome 3"/>
</dbReference>
<reference evidence="2" key="1">
    <citation type="journal article" date="2023" name="Front. Plant Sci.">
        <title>Chromosomal-level genome assembly of Melastoma candidum provides insights into trichome evolution.</title>
        <authorList>
            <person name="Zhong Y."/>
            <person name="Wu W."/>
            <person name="Sun C."/>
            <person name="Zou P."/>
            <person name="Liu Y."/>
            <person name="Dai S."/>
            <person name="Zhou R."/>
        </authorList>
    </citation>
    <scope>NUCLEOTIDE SEQUENCE [LARGE SCALE GENOMIC DNA]</scope>
</reference>
<accession>A0ACB9RY50</accession>